<dbReference type="RefSeq" id="WP_144241169.1">
    <property type="nucleotide sequence ID" value="NZ_CP007139.1"/>
</dbReference>
<feature type="signal peptide" evidence="1">
    <location>
        <begin position="1"/>
        <end position="20"/>
    </location>
</feature>
<evidence type="ECO:0000256" key="1">
    <source>
        <dbReference type="SAM" id="SignalP"/>
    </source>
</evidence>
<dbReference type="AlphaFoldDB" id="A0A068NXE2"/>
<keyword evidence="1" id="KW-0732">Signal</keyword>
<reference evidence="2 3" key="1">
    <citation type="journal article" date="2014" name="PLoS ONE">
        <title>The first complete genome sequence of the class fimbriimonadia in the phylum armatimonadetes.</title>
        <authorList>
            <person name="Hu Z.Y."/>
            <person name="Wang Y.Z."/>
            <person name="Im W.T."/>
            <person name="Wang S.Y."/>
            <person name="Zhao G.P."/>
            <person name="Zheng H.J."/>
            <person name="Quan Z.X."/>
        </authorList>
    </citation>
    <scope>NUCLEOTIDE SEQUENCE [LARGE SCALE GENOMIC DNA]</scope>
    <source>
        <strain evidence="2">Gsoil 348</strain>
    </source>
</reference>
<evidence type="ECO:0000313" key="2">
    <source>
        <dbReference type="EMBL" id="AIE86304.1"/>
    </source>
</evidence>
<dbReference type="STRING" id="661478.OP10G_2936"/>
<organism evidence="2 3">
    <name type="scientific">Fimbriimonas ginsengisoli Gsoil 348</name>
    <dbReference type="NCBI Taxonomy" id="661478"/>
    <lineage>
        <taxon>Bacteria</taxon>
        <taxon>Bacillati</taxon>
        <taxon>Armatimonadota</taxon>
        <taxon>Fimbriimonadia</taxon>
        <taxon>Fimbriimonadales</taxon>
        <taxon>Fimbriimonadaceae</taxon>
        <taxon>Fimbriimonas</taxon>
    </lineage>
</organism>
<sequence>MRHLFVLAIGIGLLPTPASAQQAAAAAPWKPSSLSPVTLARQADASMASMKNIFGQIKTAIIFDGSGTNRGWVKVKDSKTFNINFPDAHYPRNGADVPFSGVNLVANGKTLQYAGSGKGSKRLQMPLSAFAFNKAKKVADWVTGFPRYILGGIRGEAPLSSLVSLARRPGSGFTTSVSERTVKYGKYNLKQYQLLILRTPAQAKKIGPVRIELNIDGARKLPVSAQIGAQEAGHKPLAMAWIPVWRPKIFEASEFVVPKLHK</sequence>
<dbReference type="KEGG" id="fgi:OP10G_2936"/>
<evidence type="ECO:0000313" key="3">
    <source>
        <dbReference type="Proteomes" id="UP000027982"/>
    </source>
</evidence>
<dbReference type="HOGENOM" id="CLU_1060692_0_0_0"/>
<gene>
    <name evidence="2" type="ORF">OP10G_2936</name>
</gene>
<proteinExistence type="predicted"/>
<dbReference type="EMBL" id="CP007139">
    <property type="protein sequence ID" value="AIE86304.1"/>
    <property type="molecule type" value="Genomic_DNA"/>
</dbReference>
<feature type="chain" id="PRO_5001651961" evidence="1">
    <location>
        <begin position="21"/>
        <end position="262"/>
    </location>
</feature>
<accession>A0A068NXE2</accession>
<protein>
    <submittedName>
        <fullName evidence="2">Uncharacterized protein</fullName>
    </submittedName>
</protein>
<name>A0A068NXE2_FIMGI</name>
<keyword evidence="3" id="KW-1185">Reference proteome</keyword>
<dbReference type="Proteomes" id="UP000027982">
    <property type="component" value="Chromosome"/>
</dbReference>